<dbReference type="GO" id="GO:0032259">
    <property type="term" value="P:methylation"/>
    <property type="evidence" value="ECO:0007669"/>
    <property type="project" value="UniProtKB-KW"/>
</dbReference>
<evidence type="ECO:0000313" key="7">
    <source>
        <dbReference type="EMBL" id="GLK74859.1"/>
    </source>
</evidence>
<dbReference type="PANTHER" id="PTHR18895">
    <property type="entry name" value="HEMK METHYLTRANSFERASE"/>
    <property type="match status" value="1"/>
</dbReference>
<dbReference type="RefSeq" id="WP_271202841.1">
    <property type="nucleotide sequence ID" value="NZ_BSFK01000002.1"/>
</dbReference>
<dbReference type="Gene3D" id="3.40.50.150">
    <property type="entry name" value="Vaccinia Virus protein VP39"/>
    <property type="match status" value="1"/>
</dbReference>
<dbReference type="SUPFAM" id="SSF53335">
    <property type="entry name" value="S-adenosyl-L-methionine-dependent methyltransferases"/>
    <property type="match status" value="1"/>
</dbReference>
<dbReference type="EMBL" id="BSFK01000002">
    <property type="protein sequence ID" value="GLK74859.1"/>
    <property type="molecule type" value="Genomic_DNA"/>
</dbReference>
<proteinExistence type="inferred from homology"/>
<dbReference type="InterPro" id="IPR025714">
    <property type="entry name" value="Methyltranfer_dom"/>
</dbReference>
<feature type="binding site" evidence="4">
    <location>
        <begin position="187"/>
        <end position="190"/>
    </location>
    <ligand>
        <name>substrate</name>
    </ligand>
</feature>
<feature type="binding site" evidence="4">
    <location>
        <position position="187"/>
    </location>
    <ligand>
        <name>S-adenosyl-L-methionine</name>
        <dbReference type="ChEBI" id="CHEBI:59789"/>
    </ligand>
</feature>
<dbReference type="InterPro" id="IPR050320">
    <property type="entry name" value="N5-glutamine_MTase"/>
</dbReference>
<evidence type="ECO:0000256" key="2">
    <source>
        <dbReference type="ARBA" id="ARBA00022679"/>
    </source>
</evidence>
<dbReference type="InterPro" id="IPR029063">
    <property type="entry name" value="SAM-dependent_MTases_sf"/>
</dbReference>
<keyword evidence="2 4" id="KW-0808">Transferase</keyword>
<evidence type="ECO:0000313" key="8">
    <source>
        <dbReference type="Proteomes" id="UP001143364"/>
    </source>
</evidence>
<name>A0A9W6N1G5_9HYPH</name>
<comment type="similarity">
    <text evidence="4">Belongs to the protein N5-glutamine methyltransferase family. PrmC subfamily.</text>
</comment>
<sequence>MTTTLGDALRAAAARLGAAGLASPGFDAQALAQEAFALDRAALLARARDAAPADALARFEALVARRLEGEPVGRIRGFREFWGLTFRLAPDTLEPRPDTETVVEAALAALPDRPARALDLGTGSGCLLLAVLSERSEAFGVGVDRAEGAARAARDNAARLGFGGRAAFLAGDWAGALTGGFDLVLSNPPYIPTADMGGLERDVRAFDPPAALDGGADGLDAYRAIIADLDRLLAPGGVAVLELGIGQEADVTRIAASAGFVPAGAARKDLGGVPRALTLERRSDV</sequence>
<dbReference type="CDD" id="cd02440">
    <property type="entry name" value="AdoMet_MTases"/>
    <property type="match status" value="1"/>
</dbReference>
<accession>A0A9W6N1G5</accession>
<feature type="binding site" evidence="4">
    <location>
        <position position="144"/>
    </location>
    <ligand>
        <name>S-adenosyl-L-methionine</name>
        <dbReference type="ChEBI" id="CHEBI:59789"/>
    </ligand>
</feature>
<comment type="caution">
    <text evidence="7">The sequence shown here is derived from an EMBL/GenBank/DDBJ whole genome shotgun (WGS) entry which is preliminary data.</text>
</comment>
<keyword evidence="3 4" id="KW-0949">S-adenosyl-L-methionine</keyword>
<dbReference type="EC" id="2.1.1.297" evidence="4"/>
<evidence type="ECO:0000256" key="1">
    <source>
        <dbReference type="ARBA" id="ARBA00022603"/>
    </source>
</evidence>
<feature type="binding site" evidence="4">
    <location>
        <position position="173"/>
    </location>
    <ligand>
        <name>S-adenosyl-L-methionine</name>
        <dbReference type="ChEBI" id="CHEBI:59789"/>
    </ligand>
</feature>
<evidence type="ECO:0000259" key="5">
    <source>
        <dbReference type="Pfam" id="PF13847"/>
    </source>
</evidence>
<dbReference type="HAMAP" id="MF_02126">
    <property type="entry name" value="RF_methyltr_PrmC"/>
    <property type="match status" value="1"/>
</dbReference>
<gene>
    <name evidence="4 7" type="primary">prmC</name>
    <name evidence="7" type="ORF">GCM10008171_01110</name>
</gene>
<dbReference type="NCBIfam" id="TIGR03534">
    <property type="entry name" value="RF_mod_PrmC"/>
    <property type="match status" value="1"/>
</dbReference>
<dbReference type="PANTHER" id="PTHR18895:SF74">
    <property type="entry name" value="MTRF1L RELEASE FACTOR GLUTAMINE METHYLTRANSFERASE"/>
    <property type="match status" value="1"/>
</dbReference>
<evidence type="ECO:0000259" key="6">
    <source>
        <dbReference type="Pfam" id="PF17827"/>
    </source>
</evidence>
<dbReference type="GO" id="GO:0003676">
    <property type="term" value="F:nucleic acid binding"/>
    <property type="evidence" value="ECO:0007669"/>
    <property type="project" value="InterPro"/>
</dbReference>
<dbReference type="Gene3D" id="1.10.8.10">
    <property type="entry name" value="DNA helicase RuvA subunit, C-terminal domain"/>
    <property type="match status" value="1"/>
</dbReference>
<dbReference type="PROSITE" id="PS00092">
    <property type="entry name" value="N6_MTASE"/>
    <property type="match status" value="1"/>
</dbReference>
<dbReference type="InterPro" id="IPR004556">
    <property type="entry name" value="HemK-like"/>
</dbReference>
<organism evidence="7 8">
    <name type="scientific">Methylopila jiangsuensis</name>
    <dbReference type="NCBI Taxonomy" id="586230"/>
    <lineage>
        <taxon>Bacteria</taxon>
        <taxon>Pseudomonadati</taxon>
        <taxon>Pseudomonadota</taxon>
        <taxon>Alphaproteobacteria</taxon>
        <taxon>Hyphomicrobiales</taxon>
        <taxon>Methylopilaceae</taxon>
        <taxon>Methylopila</taxon>
    </lineage>
</organism>
<dbReference type="InterPro" id="IPR040758">
    <property type="entry name" value="PrmC_N"/>
</dbReference>
<dbReference type="AlphaFoldDB" id="A0A9W6N1G5"/>
<dbReference type="Pfam" id="PF13847">
    <property type="entry name" value="Methyltransf_31"/>
    <property type="match status" value="1"/>
</dbReference>
<feature type="binding site" evidence="4">
    <location>
        <begin position="121"/>
        <end position="125"/>
    </location>
    <ligand>
        <name>S-adenosyl-L-methionine</name>
        <dbReference type="ChEBI" id="CHEBI:59789"/>
    </ligand>
</feature>
<feature type="domain" description="Methyltransferase" evidence="5">
    <location>
        <begin position="115"/>
        <end position="240"/>
    </location>
</feature>
<evidence type="ECO:0000256" key="3">
    <source>
        <dbReference type="ARBA" id="ARBA00022691"/>
    </source>
</evidence>
<comment type="catalytic activity">
    <reaction evidence="4">
        <text>L-glutaminyl-[peptide chain release factor] + S-adenosyl-L-methionine = N(5)-methyl-L-glutaminyl-[peptide chain release factor] + S-adenosyl-L-homocysteine + H(+)</text>
        <dbReference type="Rhea" id="RHEA:42896"/>
        <dbReference type="Rhea" id="RHEA-COMP:10271"/>
        <dbReference type="Rhea" id="RHEA-COMP:10272"/>
        <dbReference type="ChEBI" id="CHEBI:15378"/>
        <dbReference type="ChEBI" id="CHEBI:30011"/>
        <dbReference type="ChEBI" id="CHEBI:57856"/>
        <dbReference type="ChEBI" id="CHEBI:59789"/>
        <dbReference type="ChEBI" id="CHEBI:61891"/>
        <dbReference type="EC" id="2.1.1.297"/>
    </reaction>
</comment>
<reference evidence="7" key="2">
    <citation type="submission" date="2023-01" db="EMBL/GenBank/DDBJ databases">
        <authorList>
            <person name="Sun Q."/>
            <person name="Evtushenko L."/>
        </authorList>
    </citation>
    <scope>NUCLEOTIDE SEQUENCE</scope>
    <source>
        <strain evidence="7">VKM B-2555</strain>
    </source>
</reference>
<keyword evidence="1 4" id="KW-0489">Methyltransferase</keyword>
<evidence type="ECO:0000256" key="4">
    <source>
        <dbReference type="HAMAP-Rule" id="MF_02126"/>
    </source>
</evidence>
<comment type="function">
    <text evidence="4">Methylates the class 1 translation termination release factors RF1/PrfA and RF2/PrfB on the glutamine residue of the universally conserved GGQ motif.</text>
</comment>
<dbReference type="InterPro" id="IPR019874">
    <property type="entry name" value="RF_methyltr_PrmC"/>
</dbReference>
<keyword evidence="8" id="KW-1185">Reference proteome</keyword>
<dbReference type="Proteomes" id="UP001143364">
    <property type="component" value="Unassembled WGS sequence"/>
</dbReference>
<dbReference type="Pfam" id="PF17827">
    <property type="entry name" value="PrmC_N"/>
    <property type="match status" value="1"/>
</dbReference>
<dbReference type="GO" id="GO:0102559">
    <property type="term" value="F:peptide chain release factor N(5)-glutamine methyltransferase activity"/>
    <property type="evidence" value="ECO:0007669"/>
    <property type="project" value="UniProtKB-EC"/>
</dbReference>
<dbReference type="NCBIfam" id="TIGR00536">
    <property type="entry name" value="hemK_fam"/>
    <property type="match status" value="1"/>
</dbReference>
<feature type="domain" description="Release factor glutamine methyltransferase N-terminal" evidence="6">
    <location>
        <begin position="7"/>
        <end position="77"/>
    </location>
</feature>
<protein>
    <recommendedName>
        <fullName evidence="4">Release factor glutamine methyltransferase</fullName>
        <shortName evidence="4">RF MTase</shortName>
        <ecNumber evidence="4">2.1.1.297</ecNumber>
    </recommendedName>
    <alternativeName>
        <fullName evidence="4">N5-glutamine methyltransferase PrmC</fullName>
    </alternativeName>
    <alternativeName>
        <fullName evidence="4">Protein-(glutamine-N5) MTase PrmC</fullName>
    </alternativeName>
    <alternativeName>
        <fullName evidence="4">Protein-glutamine N-methyltransferase PrmC</fullName>
    </alternativeName>
</protein>
<reference evidence="7" key="1">
    <citation type="journal article" date="2014" name="Int. J. Syst. Evol. Microbiol.">
        <title>Complete genome sequence of Corynebacterium casei LMG S-19264T (=DSM 44701T), isolated from a smear-ripened cheese.</title>
        <authorList>
            <consortium name="US DOE Joint Genome Institute (JGI-PGF)"/>
            <person name="Walter F."/>
            <person name="Albersmeier A."/>
            <person name="Kalinowski J."/>
            <person name="Ruckert C."/>
        </authorList>
    </citation>
    <scope>NUCLEOTIDE SEQUENCE</scope>
    <source>
        <strain evidence="7">VKM B-2555</strain>
    </source>
</reference>
<dbReference type="InterPro" id="IPR002052">
    <property type="entry name" value="DNA_methylase_N6_adenine_CS"/>
</dbReference>